<evidence type="ECO:0008006" key="4">
    <source>
        <dbReference type="Google" id="ProtNLM"/>
    </source>
</evidence>
<evidence type="ECO:0000256" key="1">
    <source>
        <dbReference type="SAM" id="Phobius"/>
    </source>
</evidence>
<keyword evidence="1" id="KW-0812">Transmembrane</keyword>
<keyword evidence="1" id="KW-1133">Transmembrane helix</keyword>
<feature type="transmembrane region" description="Helical" evidence="1">
    <location>
        <begin position="117"/>
        <end position="137"/>
    </location>
</feature>
<feature type="transmembrane region" description="Helical" evidence="1">
    <location>
        <begin position="12"/>
        <end position="33"/>
    </location>
</feature>
<accession>A0A2T7WXQ6</accession>
<protein>
    <recommendedName>
        <fullName evidence="4">PH domain-containing protein</fullName>
    </recommendedName>
</protein>
<gene>
    <name evidence="2" type="ORF">DC432_02715</name>
</gene>
<reference evidence="2 3" key="1">
    <citation type="submission" date="2018-04" db="EMBL/GenBank/DDBJ databases">
        <authorList>
            <person name="Go L.Y."/>
            <person name="Mitchell J.A."/>
        </authorList>
    </citation>
    <scope>NUCLEOTIDE SEQUENCE [LARGE SCALE GENOMIC DNA]</scope>
    <source>
        <strain evidence="2 3">TPD7010</strain>
    </source>
</reference>
<comment type="caution">
    <text evidence="2">The sequence shown here is derived from an EMBL/GenBank/DDBJ whole genome shotgun (WGS) entry which is preliminary data.</text>
</comment>
<proteinExistence type="predicted"/>
<feature type="transmembrane region" description="Helical" evidence="1">
    <location>
        <begin position="39"/>
        <end position="58"/>
    </location>
</feature>
<dbReference type="EMBL" id="QDFT01000004">
    <property type="protein sequence ID" value="PVE78944.1"/>
    <property type="molecule type" value="Genomic_DNA"/>
</dbReference>
<dbReference type="AlphaFoldDB" id="A0A2T7WXQ6"/>
<feature type="transmembrane region" description="Helical" evidence="1">
    <location>
        <begin position="84"/>
        <end position="105"/>
    </location>
</feature>
<keyword evidence="1" id="KW-0472">Membrane</keyword>
<organism evidence="2 3">
    <name type="scientific">Microbacterium testaceum</name>
    <name type="common">Aureobacterium testaceum</name>
    <name type="synonym">Brevibacterium testaceum</name>
    <dbReference type="NCBI Taxonomy" id="2033"/>
    <lineage>
        <taxon>Bacteria</taxon>
        <taxon>Bacillati</taxon>
        <taxon>Actinomycetota</taxon>
        <taxon>Actinomycetes</taxon>
        <taxon>Micrococcales</taxon>
        <taxon>Microbacteriaceae</taxon>
        <taxon>Microbacterium</taxon>
    </lineage>
</organism>
<name>A0A2T7WXQ6_MICTE</name>
<sequence>MPVSVQPRALAPAFVGAYALGGVALFLAVVLGVPGVQLVMAPIGFTVVVATTGAVMQLRQVKERRLLIDTSSASLRFRPRASRGAWMVATAASTLAPVTAMIYGLVKGLPGSSSRSIVIGTSVIAVVGLIALARMLWAARFPEGLEMTELGIHGIRGAGEAHLMWDDIADVGVVAAPAAKLSIADVNGSHPVLAAMPYLGADPNDVAVVLRFFRDHPEERWVLTTGGRAALRRVEEALSGTAV</sequence>
<dbReference type="Proteomes" id="UP000244649">
    <property type="component" value="Unassembled WGS sequence"/>
</dbReference>
<evidence type="ECO:0000313" key="3">
    <source>
        <dbReference type="Proteomes" id="UP000244649"/>
    </source>
</evidence>
<evidence type="ECO:0000313" key="2">
    <source>
        <dbReference type="EMBL" id="PVE78944.1"/>
    </source>
</evidence>